<evidence type="ECO:0000256" key="5">
    <source>
        <dbReference type="ARBA" id="ARBA00022618"/>
    </source>
</evidence>
<evidence type="ECO:0000256" key="9">
    <source>
        <dbReference type="ARBA" id="ARBA00023328"/>
    </source>
</evidence>
<feature type="compositionally biased region" description="Polar residues" evidence="10">
    <location>
        <begin position="296"/>
        <end position="307"/>
    </location>
</feature>
<evidence type="ECO:0000256" key="7">
    <source>
        <dbReference type="ARBA" id="ARBA00023242"/>
    </source>
</evidence>
<dbReference type="GO" id="GO:0051233">
    <property type="term" value="C:spindle midzone"/>
    <property type="evidence" value="ECO:0007669"/>
    <property type="project" value="TreeGrafter"/>
</dbReference>
<dbReference type="EMBL" id="JAULSV010000001">
    <property type="protein sequence ID" value="KAK0656165.1"/>
    <property type="molecule type" value="Genomic_DNA"/>
</dbReference>
<feature type="region of interest" description="Disordered" evidence="10">
    <location>
        <begin position="137"/>
        <end position="156"/>
    </location>
</feature>
<gene>
    <name evidence="12" type="ORF">B0T16DRAFT_316316</name>
</gene>
<dbReference type="Pfam" id="PF10444">
    <property type="entry name" value="Nbl1_Borealin_N"/>
    <property type="match status" value="1"/>
</dbReference>
<dbReference type="InterPro" id="IPR018851">
    <property type="entry name" value="Borealin_N"/>
</dbReference>
<dbReference type="AlphaFoldDB" id="A0AA40CYD3"/>
<proteinExistence type="inferred from homology"/>
<feature type="compositionally biased region" description="Basic residues" evidence="10">
    <location>
        <begin position="1"/>
        <end position="10"/>
    </location>
</feature>
<dbReference type="GO" id="GO:0032133">
    <property type="term" value="C:chromosome passenger complex"/>
    <property type="evidence" value="ECO:0007669"/>
    <property type="project" value="TreeGrafter"/>
</dbReference>
<dbReference type="PANTHER" id="PTHR16040">
    <property type="entry name" value="AUSTRALIN, ISOFORM A-RELATED"/>
    <property type="match status" value="1"/>
</dbReference>
<feature type="region of interest" description="Disordered" evidence="10">
    <location>
        <begin position="1"/>
        <end position="43"/>
    </location>
</feature>
<feature type="region of interest" description="Disordered" evidence="10">
    <location>
        <begin position="177"/>
        <end position="366"/>
    </location>
</feature>
<evidence type="ECO:0000256" key="4">
    <source>
        <dbReference type="ARBA" id="ARBA00022454"/>
    </source>
</evidence>
<keyword evidence="4" id="KW-0158">Chromosome</keyword>
<sequence>MPPVVGRKRKSDIDATGEMEHQTIPTKTGDQPNHDSPMKKRRAGISLAQKQALIENLQLEITERARKLRSNYNIHAQTLRTRVEIRVHRISRPLRNITMGELLQKYTSQQQQHKDAARGPPVPEKDSLLGRHTFRKPLTAIPGSPARPAKRMSHEISGGDKENEIENIDMPKKKARAGPATEIARSHGQVLSPASSNSRIAPRGERAPASPVKSGIARPVSPTKMASATNLLSNMVEKARSTRTAATNRKATTSTTASSSNGSASTAATRAKRGVAAQPAPPAKPATRTARRVSVISESSDGSTSTVVRKRPATAMSTTAKAPAAKRTVMSTIKKGVGAGTTKKAPAKGPQPAQAAGTGRVLRKRA</sequence>
<feature type="compositionally biased region" description="Basic and acidic residues" evidence="10">
    <location>
        <begin position="112"/>
        <end position="128"/>
    </location>
</feature>
<evidence type="ECO:0000256" key="8">
    <source>
        <dbReference type="ARBA" id="ARBA00023306"/>
    </source>
</evidence>
<evidence type="ECO:0000256" key="3">
    <source>
        <dbReference type="ARBA" id="ARBA00009914"/>
    </source>
</evidence>
<keyword evidence="7" id="KW-0539">Nucleus</keyword>
<dbReference type="GO" id="GO:0051301">
    <property type="term" value="P:cell division"/>
    <property type="evidence" value="ECO:0007669"/>
    <property type="project" value="UniProtKB-KW"/>
</dbReference>
<evidence type="ECO:0000256" key="6">
    <source>
        <dbReference type="ARBA" id="ARBA00022776"/>
    </source>
</evidence>
<organism evidence="12 13">
    <name type="scientific">Cercophora newfieldiana</name>
    <dbReference type="NCBI Taxonomy" id="92897"/>
    <lineage>
        <taxon>Eukaryota</taxon>
        <taxon>Fungi</taxon>
        <taxon>Dikarya</taxon>
        <taxon>Ascomycota</taxon>
        <taxon>Pezizomycotina</taxon>
        <taxon>Sordariomycetes</taxon>
        <taxon>Sordariomycetidae</taxon>
        <taxon>Sordariales</taxon>
        <taxon>Lasiosphaeriaceae</taxon>
        <taxon>Cercophora</taxon>
    </lineage>
</organism>
<evidence type="ECO:0000313" key="13">
    <source>
        <dbReference type="Proteomes" id="UP001174936"/>
    </source>
</evidence>
<evidence type="ECO:0000256" key="10">
    <source>
        <dbReference type="SAM" id="MobiDB-lite"/>
    </source>
</evidence>
<protein>
    <submittedName>
        <fullName evidence="12">Borealin N terminal-domain-containing protein</fullName>
    </submittedName>
</protein>
<evidence type="ECO:0000259" key="11">
    <source>
        <dbReference type="Pfam" id="PF10444"/>
    </source>
</evidence>
<keyword evidence="8" id="KW-0131">Cell cycle</keyword>
<feature type="region of interest" description="Disordered" evidence="10">
    <location>
        <begin position="107"/>
        <end position="128"/>
    </location>
</feature>
<accession>A0AA40CYD3</accession>
<evidence type="ECO:0000256" key="1">
    <source>
        <dbReference type="ARBA" id="ARBA00004123"/>
    </source>
</evidence>
<comment type="caution">
    <text evidence="12">The sequence shown here is derived from an EMBL/GenBank/DDBJ whole genome shotgun (WGS) entry which is preliminary data.</text>
</comment>
<keyword evidence="5" id="KW-0132">Cell division</keyword>
<dbReference type="GO" id="GO:0005634">
    <property type="term" value="C:nucleus"/>
    <property type="evidence" value="ECO:0007669"/>
    <property type="project" value="UniProtKB-SubCell"/>
</dbReference>
<reference evidence="12" key="1">
    <citation type="submission" date="2023-06" db="EMBL/GenBank/DDBJ databases">
        <title>Genome-scale phylogeny and comparative genomics of the fungal order Sordariales.</title>
        <authorList>
            <consortium name="Lawrence Berkeley National Laboratory"/>
            <person name="Hensen N."/>
            <person name="Bonometti L."/>
            <person name="Westerberg I."/>
            <person name="Brannstrom I.O."/>
            <person name="Guillou S."/>
            <person name="Cros-Aarteil S."/>
            <person name="Calhoun S."/>
            <person name="Haridas S."/>
            <person name="Kuo A."/>
            <person name="Mondo S."/>
            <person name="Pangilinan J."/>
            <person name="Riley R."/>
            <person name="Labutti K."/>
            <person name="Andreopoulos B."/>
            <person name="Lipzen A."/>
            <person name="Chen C."/>
            <person name="Yanf M."/>
            <person name="Daum C."/>
            <person name="Ng V."/>
            <person name="Clum A."/>
            <person name="Steindorff A."/>
            <person name="Ohm R."/>
            <person name="Martin F."/>
            <person name="Silar P."/>
            <person name="Natvig D."/>
            <person name="Lalanne C."/>
            <person name="Gautier V."/>
            <person name="Ament-Velasquez S.L."/>
            <person name="Kruys A."/>
            <person name="Hutchinson M.I."/>
            <person name="Powell A.J."/>
            <person name="Barry K."/>
            <person name="Miller A.N."/>
            <person name="Grigoriev I.V."/>
            <person name="Debuchy R."/>
            <person name="Gladieux P."/>
            <person name="Thoren M.H."/>
            <person name="Johannesson H."/>
        </authorList>
    </citation>
    <scope>NUCLEOTIDE SEQUENCE</scope>
    <source>
        <strain evidence="12">SMH2532-1</strain>
    </source>
</reference>
<dbReference type="GO" id="GO:0000070">
    <property type="term" value="P:mitotic sister chromatid segregation"/>
    <property type="evidence" value="ECO:0007669"/>
    <property type="project" value="TreeGrafter"/>
</dbReference>
<feature type="compositionally biased region" description="Low complexity" evidence="10">
    <location>
        <begin position="334"/>
        <end position="359"/>
    </location>
</feature>
<evidence type="ECO:0000313" key="12">
    <source>
        <dbReference type="EMBL" id="KAK0656165.1"/>
    </source>
</evidence>
<comment type="subcellular location">
    <subcellularLocation>
        <location evidence="2">Chromosome</location>
        <location evidence="2">Centromere</location>
    </subcellularLocation>
    <subcellularLocation>
        <location evidence="1">Nucleus</location>
    </subcellularLocation>
</comment>
<name>A0AA40CYD3_9PEZI</name>
<dbReference type="InterPro" id="IPR018867">
    <property type="entry name" value="Cell_div_borealin"/>
</dbReference>
<evidence type="ECO:0000256" key="2">
    <source>
        <dbReference type="ARBA" id="ARBA00004584"/>
    </source>
</evidence>
<feature type="compositionally biased region" description="Polar residues" evidence="10">
    <location>
        <begin position="224"/>
        <end position="233"/>
    </location>
</feature>
<comment type="similarity">
    <text evidence="3">Belongs to the borealin family.</text>
</comment>
<dbReference type="Proteomes" id="UP001174936">
    <property type="component" value="Unassembled WGS sequence"/>
</dbReference>
<dbReference type="GO" id="GO:0000775">
    <property type="term" value="C:chromosome, centromeric region"/>
    <property type="evidence" value="ECO:0007669"/>
    <property type="project" value="UniProtKB-SubCell"/>
</dbReference>
<dbReference type="PANTHER" id="PTHR16040:SF7">
    <property type="entry name" value="AUSTRALIN, ISOFORM A-RELATED"/>
    <property type="match status" value="1"/>
</dbReference>
<keyword evidence="9" id="KW-0137">Centromere</keyword>
<keyword evidence="13" id="KW-1185">Reference proteome</keyword>
<keyword evidence="6" id="KW-0498">Mitosis</keyword>
<feature type="domain" description="Borealin N-terminal" evidence="11">
    <location>
        <begin position="49"/>
        <end position="105"/>
    </location>
</feature>
<feature type="compositionally biased region" description="Low complexity" evidence="10">
    <location>
        <begin position="242"/>
        <end position="269"/>
    </location>
</feature>